<feature type="binding site" evidence="4">
    <location>
        <position position="928"/>
    </location>
    <ligand>
        <name>Zn(2+)</name>
        <dbReference type="ChEBI" id="CHEBI:29105"/>
        <label>1</label>
    </ligand>
</feature>
<comment type="caution">
    <text evidence="7">The sequence shown here is derived from an EMBL/GenBank/DDBJ whole genome shotgun (WGS) entry which is preliminary data.</text>
</comment>
<feature type="region of interest" description="Disordered" evidence="5">
    <location>
        <begin position="1"/>
        <end position="31"/>
    </location>
</feature>
<proteinExistence type="predicted"/>
<dbReference type="GO" id="GO:0007165">
    <property type="term" value="P:signal transduction"/>
    <property type="evidence" value="ECO:0007669"/>
    <property type="project" value="InterPro"/>
</dbReference>
<dbReference type="PRINTS" id="PR00387">
    <property type="entry name" value="PDIESTERASE1"/>
</dbReference>
<dbReference type="Gene3D" id="3.30.450.40">
    <property type="match status" value="1"/>
</dbReference>
<dbReference type="InterPro" id="IPR023088">
    <property type="entry name" value="PDEase"/>
</dbReference>
<dbReference type="CDD" id="cd00077">
    <property type="entry name" value="HDc"/>
    <property type="match status" value="1"/>
</dbReference>
<dbReference type="EMBL" id="MLAK01000001">
    <property type="protein sequence ID" value="OHT17624.1"/>
    <property type="molecule type" value="Genomic_DNA"/>
</dbReference>
<evidence type="ECO:0000256" key="3">
    <source>
        <dbReference type="PIRSR" id="PIRSR623088-1"/>
    </source>
</evidence>
<feature type="domain" description="PDEase" evidence="6">
    <location>
        <begin position="810"/>
        <end position="1127"/>
    </location>
</feature>
<dbReference type="GO" id="GO:0046872">
    <property type="term" value="F:metal ion binding"/>
    <property type="evidence" value="ECO:0007669"/>
    <property type="project" value="UniProtKB-KW"/>
</dbReference>
<dbReference type="OrthoDB" id="546632at2759"/>
<dbReference type="InterPro" id="IPR029016">
    <property type="entry name" value="GAF-like_dom_sf"/>
</dbReference>
<evidence type="ECO:0000256" key="5">
    <source>
        <dbReference type="SAM" id="MobiDB-lite"/>
    </source>
</evidence>
<sequence>MSASKSRLRTATGGRPHSTLNGEKIKTSHGVRKLKIPSAPIEQLRNVAKTNQETAAYIANLESEREVLFERIQALQEHLIRDQDVIGGLKSKISQLTMGASSFTSTLTTSHPVDYGATSGNASVITPANCVDFLRNRPMILAYFLGFDEDFLDFSCSVNKTVQPLFFGYSSRQLNRIAECFSLFQELSSNIQRLEFIPTCVAKVQKIFMTNSVLNLIRDPKSGKFECLIDGKEMHYEITEQTSSVAHALEKQEVFVQNQNSLSESLHLDVIFNPNCNPSIIIPIGNDATLYIISQKTGKYNSYSPEDQIVAIFLSYLLKPLYNEHLKFLNLMKEVELRRNICTFEKSLLSKSNFSLLLPFLFSVINSYTGANDADIFIVGEDSFYSFDVVEGRLKKKQYPFTGIPKLIVETKKQFVTDRLNSHECKEFDSAIDMWSLNKCYAGFPIIVDNNVVAVLCMIDKIASNSFTGWDIDFLYSISSSLAVVLPQCLESSGENVTNLSMTNLKTFTNLISNISKEKMNEKDALSILSKPLYDLFKFEWFAIYTKNQRDIVKRLVSLHNGENYDKSVLNDESAINIFNLDSLIVASDIIQIVALVKPDIPIAQTMLIAHNEKVAIVAFNICSLDEVHKSLFTASLSIISDAIEIDAMKEEIVDNRNAGTSLRNVLDVTTTAIQSEDPFLSILTMLCDLITMNTFSLFQYDKKSQNYQMFMVGKDTRPVQVSADDSLIDYASGLDEPVLIEKFASSNYGASKILHIFPFFTHVLVVPFDKANNVFAVFVGESITLNYDTLLNYFYPIILCFYKNYVLLNQKAISPYSTSEFFNSKLLDSEISARLFSVTNLTETQCIEVVVKMFQNLDLLAAMQTDSEAIAETALAIRSAYNNLPFHNWLHAIDTTQFVYSCLIRGRMRRYFSPLQMAALLLGSLCHDVGHTGVNTTFHVKTKSNIYFAFGEQSPLERYHATIAAKVLEQSPIFPGIDTASFWKFFINIIVATDMVRHFEFLESFKGIVDRFEYGKELHRLILAQFLVKCGNVANTTRPFDVALFFGKALLEEYQNQTDQEKEVNVELTKFGDTDGMPLWEIEIAFYTGIVSPMLKLLSRMTPDLNDFNIQMEDNKMQWGDYGRRQTQNQS</sequence>
<dbReference type="VEuPathDB" id="TrichDB:TRFO_00892"/>
<accession>A0A1J4L3H1</accession>
<keyword evidence="8" id="KW-1185">Reference proteome</keyword>
<dbReference type="SUPFAM" id="SSF109604">
    <property type="entry name" value="HD-domain/PDEase-like"/>
    <property type="match status" value="1"/>
</dbReference>
<keyword evidence="2" id="KW-0378">Hydrolase</keyword>
<dbReference type="AlphaFoldDB" id="A0A1J4L3H1"/>
<dbReference type="Proteomes" id="UP000179807">
    <property type="component" value="Unassembled WGS sequence"/>
</dbReference>
<dbReference type="PROSITE" id="PS51845">
    <property type="entry name" value="PDEASE_I_2"/>
    <property type="match status" value="1"/>
</dbReference>
<reference evidence="7" key="1">
    <citation type="submission" date="2016-10" db="EMBL/GenBank/DDBJ databases">
        <authorList>
            <person name="Benchimol M."/>
            <person name="Almeida L.G."/>
            <person name="Vasconcelos A.T."/>
            <person name="Perreira-Neves A."/>
            <person name="Rosa I.A."/>
            <person name="Tasca T."/>
            <person name="Bogo M.R."/>
            <person name="de Souza W."/>
        </authorList>
    </citation>
    <scope>NUCLEOTIDE SEQUENCE [LARGE SCALE GENOMIC DNA]</scope>
    <source>
        <strain evidence="7">K</strain>
    </source>
</reference>
<dbReference type="InterPro" id="IPR003607">
    <property type="entry name" value="HD/PDEase_dom"/>
</dbReference>
<dbReference type="SUPFAM" id="SSF55781">
    <property type="entry name" value="GAF domain-like"/>
    <property type="match status" value="1"/>
</dbReference>
<keyword evidence="1 4" id="KW-0479">Metal-binding</keyword>
<dbReference type="PANTHER" id="PTHR11347">
    <property type="entry name" value="CYCLIC NUCLEOTIDE PHOSPHODIESTERASE"/>
    <property type="match status" value="1"/>
</dbReference>
<dbReference type="InterPro" id="IPR036971">
    <property type="entry name" value="PDEase_catalytic_dom_sf"/>
</dbReference>
<evidence type="ECO:0000313" key="8">
    <source>
        <dbReference type="Proteomes" id="UP000179807"/>
    </source>
</evidence>
<feature type="active site" description="Proton donor" evidence="3">
    <location>
        <position position="888"/>
    </location>
</feature>
<feature type="binding site" evidence="4">
    <location>
        <position position="929"/>
    </location>
    <ligand>
        <name>Zn(2+)</name>
        <dbReference type="ChEBI" id="CHEBI:29105"/>
        <label>1</label>
    </ligand>
</feature>
<dbReference type="Gene3D" id="1.10.1300.10">
    <property type="entry name" value="3'5'-cyclic nucleotide phosphodiesterase, catalytic domain"/>
    <property type="match status" value="1"/>
</dbReference>
<dbReference type="GO" id="GO:0004114">
    <property type="term" value="F:3',5'-cyclic-nucleotide phosphodiesterase activity"/>
    <property type="evidence" value="ECO:0007669"/>
    <property type="project" value="InterPro"/>
</dbReference>
<evidence type="ECO:0000256" key="2">
    <source>
        <dbReference type="ARBA" id="ARBA00022801"/>
    </source>
</evidence>
<organism evidence="7 8">
    <name type="scientific">Tritrichomonas foetus</name>
    <dbReference type="NCBI Taxonomy" id="1144522"/>
    <lineage>
        <taxon>Eukaryota</taxon>
        <taxon>Metamonada</taxon>
        <taxon>Parabasalia</taxon>
        <taxon>Tritrichomonadida</taxon>
        <taxon>Tritrichomonadidae</taxon>
        <taxon>Tritrichomonas</taxon>
    </lineage>
</organism>
<evidence type="ECO:0000259" key="6">
    <source>
        <dbReference type="PROSITE" id="PS51845"/>
    </source>
</evidence>
<name>A0A1J4L3H1_9EUKA</name>
<dbReference type="InterPro" id="IPR002073">
    <property type="entry name" value="PDEase_catalytic_dom"/>
</dbReference>
<dbReference type="Pfam" id="PF00233">
    <property type="entry name" value="PDEase_I"/>
    <property type="match status" value="1"/>
</dbReference>
<feature type="binding site" evidence="4">
    <location>
        <position position="929"/>
    </location>
    <ligand>
        <name>Zn(2+)</name>
        <dbReference type="ChEBI" id="CHEBI:29105"/>
        <label>2</label>
    </ligand>
</feature>
<protein>
    <submittedName>
        <fullName evidence="7">3'5'-cyclic nucleotide phosphodiesterase family protein</fullName>
    </submittedName>
</protein>
<dbReference type="RefSeq" id="XP_068370760.1">
    <property type="nucleotide sequence ID" value="XM_068489779.1"/>
</dbReference>
<dbReference type="GeneID" id="94824483"/>
<evidence type="ECO:0000313" key="7">
    <source>
        <dbReference type="EMBL" id="OHT17624.1"/>
    </source>
</evidence>
<evidence type="ECO:0000256" key="4">
    <source>
        <dbReference type="PIRSR" id="PIRSR623088-3"/>
    </source>
</evidence>
<evidence type="ECO:0000256" key="1">
    <source>
        <dbReference type="ARBA" id="ARBA00022723"/>
    </source>
</evidence>
<feature type="binding site" evidence="4">
    <location>
        <position position="892"/>
    </location>
    <ligand>
        <name>Zn(2+)</name>
        <dbReference type="ChEBI" id="CHEBI:29105"/>
        <label>1</label>
    </ligand>
</feature>
<gene>
    <name evidence="7" type="ORF">TRFO_00892</name>
</gene>